<evidence type="ECO:0000256" key="3">
    <source>
        <dbReference type="ARBA" id="ARBA00022801"/>
    </source>
</evidence>
<dbReference type="Proteomes" id="UP001500957">
    <property type="component" value="Unassembled WGS sequence"/>
</dbReference>
<name>A0ABN1GY84_9ACTN</name>
<dbReference type="Gene3D" id="2.130.10.130">
    <property type="entry name" value="Integrin alpha, N-terminal"/>
    <property type="match status" value="4"/>
</dbReference>
<evidence type="ECO:0000256" key="5">
    <source>
        <dbReference type="SAM" id="MobiDB-lite"/>
    </source>
</evidence>
<comment type="caution">
    <text evidence="7">The sequence shown here is derived from an EMBL/GenBank/DDBJ whole genome shotgun (WGS) entry which is preliminary data.</text>
</comment>
<keyword evidence="3" id="KW-0378">Hydrolase</keyword>
<evidence type="ECO:0000313" key="8">
    <source>
        <dbReference type="Proteomes" id="UP001500957"/>
    </source>
</evidence>
<dbReference type="InterPro" id="IPR013519">
    <property type="entry name" value="Int_alpha_beta-p"/>
</dbReference>
<evidence type="ECO:0000256" key="1">
    <source>
        <dbReference type="ARBA" id="ARBA00022729"/>
    </source>
</evidence>
<accession>A0ABN1GY84</accession>
<organism evidence="7 8">
    <name type="scientific">Sporichthya brevicatena</name>
    <dbReference type="NCBI Taxonomy" id="171442"/>
    <lineage>
        <taxon>Bacteria</taxon>
        <taxon>Bacillati</taxon>
        <taxon>Actinomycetota</taxon>
        <taxon>Actinomycetes</taxon>
        <taxon>Sporichthyales</taxon>
        <taxon>Sporichthyaceae</taxon>
        <taxon>Sporichthya</taxon>
    </lineage>
</organism>
<feature type="region of interest" description="Disordered" evidence="5">
    <location>
        <begin position="100"/>
        <end position="120"/>
    </location>
</feature>
<gene>
    <name evidence="7" type="ORF">GCM10009547_28020</name>
</gene>
<evidence type="ECO:0008006" key="9">
    <source>
        <dbReference type="Google" id="ProtNLM"/>
    </source>
</evidence>
<evidence type="ECO:0000256" key="2">
    <source>
        <dbReference type="ARBA" id="ARBA00022737"/>
    </source>
</evidence>
<dbReference type="RefSeq" id="WP_344605736.1">
    <property type="nucleotide sequence ID" value="NZ_BAAAHE010000021.1"/>
</dbReference>
<protein>
    <recommendedName>
        <fullName evidence="9">FG-GAP repeat protein</fullName>
    </recommendedName>
</protein>
<keyword evidence="8" id="KW-1185">Reference proteome</keyword>
<sequence>MRYSSDRSTPARLTAARLTAALLAGGLVLATAGAAGAAAGPVTAPAACRGAAGDTLAGDINGDGFGDLVVTEYGRTRLQGGIHVFYGTAKGLTAEATGTAPDDEFLTQDSPGVPDKSEDSDEWGAALAVADFNGDRCADVAVGAPGENGTTGAVTILYGSPTGLITAKGKPRPLHLSQNSPGIPDSAEPNDRFGATLAAGDFDGDGIADLAVGAPGETQGKAFGAGYVTVLFGATGGLNAGRKPADLRPGRGVVGGKAEDSDAFGAALAAGDVTGDGIDELIVGVPGEDGRGAVALLRGTRDGFTAPAATFDRGTAGAGKPTFGDAFGAALTTGDFNGDGRADVAIGMPGADRSRGAVAVLHAAPDGLSAPQLWRQGDDTVSGAAQDGDRFGAVLAAGRLAEGKYDGLAIGAPGDAVGTPGGTVANAGSVTVLLGSAQGLRAKGAVLVSQATPGVGGDPTTGDRFGAALLVRRLTGSGPARLVVGVPAEGAAGTPNHRSGAFTVLGAGAARPTGAGSEFWDLNRPGTAGDPARGVFLGYALG</sequence>
<evidence type="ECO:0000256" key="6">
    <source>
        <dbReference type="SAM" id="SignalP"/>
    </source>
</evidence>
<evidence type="ECO:0000256" key="4">
    <source>
        <dbReference type="ARBA" id="ARBA00023180"/>
    </source>
</evidence>
<dbReference type="PANTHER" id="PTHR23221">
    <property type="entry name" value="GLYCOSYLPHOSPHATIDYLINOSITOL PHOSPHOLIPASE D"/>
    <property type="match status" value="1"/>
</dbReference>
<dbReference type="SMART" id="SM00191">
    <property type="entry name" value="Int_alpha"/>
    <property type="match status" value="7"/>
</dbReference>
<dbReference type="InterPro" id="IPR013517">
    <property type="entry name" value="FG-GAP"/>
</dbReference>
<reference evidence="7 8" key="1">
    <citation type="journal article" date="2019" name="Int. J. Syst. Evol. Microbiol.">
        <title>The Global Catalogue of Microorganisms (GCM) 10K type strain sequencing project: providing services to taxonomists for standard genome sequencing and annotation.</title>
        <authorList>
            <consortium name="The Broad Institute Genomics Platform"/>
            <consortium name="The Broad Institute Genome Sequencing Center for Infectious Disease"/>
            <person name="Wu L."/>
            <person name="Ma J."/>
        </authorList>
    </citation>
    <scope>NUCLEOTIDE SEQUENCE [LARGE SCALE GENOMIC DNA]</scope>
    <source>
        <strain evidence="7 8">JCM 10671</strain>
    </source>
</reference>
<keyword evidence="1 6" id="KW-0732">Signal</keyword>
<dbReference type="PRINTS" id="PR01185">
    <property type="entry name" value="INTEGRINA"/>
</dbReference>
<feature type="signal peptide" evidence="6">
    <location>
        <begin position="1"/>
        <end position="37"/>
    </location>
</feature>
<dbReference type="InterPro" id="IPR000413">
    <property type="entry name" value="Integrin_alpha"/>
</dbReference>
<dbReference type="SUPFAM" id="SSF69318">
    <property type="entry name" value="Integrin alpha N-terminal domain"/>
    <property type="match status" value="2"/>
</dbReference>
<dbReference type="PROSITE" id="PS51470">
    <property type="entry name" value="FG_GAP"/>
    <property type="match status" value="4"/>
</dbReference>
<evidence type="ECO:0000313" key="7">
    <source>
        <dbReference type="EMBL" id="GAA0623358.1"/>
    </source>
</evidence>
<keyword evidence="4" id="KW-0325">Glycoprotein</keyword>
<dbReference type="EMBL" id="BAAAHE010000021">
    <property type="protein sequence ID" value="GAA0623358.1"/>
    <property type="molecule type" value="Genomic_DNA"/>
</dbReference>
<dbReference type="Pfam" id="PF01839">
    <property type="entry name" value="FG-GAP"/>
    <property type="match status" value="4"/>
</dbReference>
<feature type="chain" id="PRO_5046415031" description="FG-GAP repeat protein" evidence="6">
    <location>
        <begin position="38"/>
        <end position="542"/>
    </location>
</feature>
<dbReference type="InterPro" id="IPR028994">
    <property type="entry name" value="Integrin_alpha_N"/>
</dbReference>
<dbReference type="PANTHER" id="PTHR23221:SF7">
    <property type="entry name" value="PHOSPHATIDYLINOSITOL-GLYCAN-SPECIFIC PHOSPHOLIPASE D"/>
    <property type="match status" value="1"/>
</dbReference>
<proteinExistence type="predicted"/>
<keyword evidence="2" id="KW-0677">Repeat</keyword>